<evidence type="ECO:0000259" key="1">
    <source>
        <dbReference type="Pfam" id="PF13524"/>
    </source>
</evidence>
<keyword evidence="3" id="KW-1185">Reference proteome</keyword>
<dbReference type="EMBL" id="JBEPMP010000001">
    <property type="protein sequence ID" value="MET3728942.1"/>
    <property type="molecule type" value="Genomic_DNA"/>
</dbReference>
<organism evidence="2 3">
    <name type="scientific">Fictibacillus halophilus</name>
    <dbReference type="NCBI Taxonomy" id="1610490"/>
    <lineage>
        <taxon>Bacteria</taxon>
        <taxon>Bacillati</taxon>
        <taxon>Bacillota</taxon>
        <taxon>Bacilli</taxon>
        <taxon>Bacillales</taxon>
        <taxon>Fictibacillaceae</taxon>
        <taxon>Fictibacillus</taxon>
    </lineage>
</organism>
<dbReference type="RefSeq" id="WP_198766886.1">
    <property type="nucleotide sequence ID" value="NZ_JAEACF010000001.1"/>
</dbReference>
<accession>A0ABV2LN78</accession>
<sequence length="310" mass="36595">MSKLNILFITKDTSQFIEKSSFYLYQQLQRDMNVEVWSEHASVQYILAHVQRKPDFILFNDIHKNYSPFISGLESLEIPSGMIVHDLHYKPRLRERIMKLDCFKVLFPHYKEAFINMFPSLSYKVHWFPHHVNEHVFKDYQLTKETDLLMVGANYPHLYPLRATIMQEMKSLSGFKTFKHPGYRDIQTHEKDIISGNDYAKQINAAKLFITCDSIYHYPLLKYFEVLASKTLLLAPGSPELQELGFIDGQTFVQIDFNNYKEKIHYYLSNAVERDAIAKQGHKMVHERHTSSKRALEMIHKIQTILERKC</sequence>
<name>A0ABV2LN78_9BACL</name>
<comment type="caution">
    <text evidence="2">The sequence shown here is derived from an EMBL/GenBank/DDBJ whole genome shotgun (WGS) entry which is preliminary data.</text>
</comment>
<gene>
    <name evidence="2" type="ORF">ABID52_002523</name>
</gene>
<feature type="domain" description="Spore protein YkvP/CgeB glycosyl transferase-like" evidence="1">
    <location>
        <begin position="167"/>
        <end position="298"/>
    </location>
</feature>
<dbReference type="InterPro" id="IPR055259">
    <property type="entry name" value="YkvP/CgeB_Glyco_trans-like"/>
</dbReference>
<evidence type="ECO:0000313" key="3">
    <source>
        <dbReference type="Proteomes" id="UP001549097"/>
    </source>
</evidence>
<dbReference type="Pfam" id="PF13524">
    <property type="entry name" value="Glyco_trans_1_2"/>
    <property type="match status" value="1"/>
</dbReference>
<reference evidence="2 3" key="1">
    <citation type="submission" date="2024-06" db="EMBL/GenBank/DDBJ databases">
        <title>Genomic Encyclopedia of Type Strains, Phase IV (KMG-IV): sequencing the most valuable type-strain genomes for metagenomic binning, comparative biology and taxonomic classification.</title>
        <authorList>
            <person name="Goeker M."/>
        </authorList>
    </citation>
    <scope>NUCLEOTIDE SEQUENCE [LARGE SCALE GENOMIC DNA]</scope>
    <source>
        <strain evidence="2 3">DSM 100124</strain>
    </source>
</reference>
<evidence type="ECO:0000313" key="2">
    <source>
        <dbReference type="EMBL" id="MET3728942.1"/>
    </source>
</evidence>
<proteinExistence type="predicted"/>
<dbReference type="Proteomes" id="UP001549097">
    <property type="component" value="Unassembled WGS sequence"/>
</dbReference>
<protein>
    <recommendedName>
        <fullName evidence="1">Spore protein YkvP/CgeB glycosyl transferase-like domain-containing protein</fullName>
    </recommendedName>
</protein>